<dbReference type="PANTHER" id="PTHR11040:SF44">
    <property type="entry name" value="PROTEIN ZNTC-RELATED"/>
    <property type="match status" value="1"/>
</dbReference>
<feature type="transmembrane region" description="Helical" evidence="6">
    <location>
        <begin position="420"/>
        <end position="442"/>
    </location>
</feature>
<dbReference type="Pfam" id="PF02535">
    <property type="entry name" value="Zip"/>
    <property type="match status" value="3"/>
</dbReference>
<evidence type="ECO:0000313" key="9">
    <source>
        <dbReference type="Proteomes" id="UP000315783"/>
    </source>
</evidence>
<accession>A0A545V939</accession>
<keyword evidence="4 6" id="KW-0472">Membrane</keyword>
<dbReference type="OrthoDB" id="448280at2759"/>
<protein>
    <submittedName>
        <fullName evidence="8">Zinc/iron permease</fullName>
    </submittedName>
</protein>
<feature type="transmembrane region" description="Helical" evidence="6">
    <location>
        <begin position="195"/>
        <end position="217"/>
    </location>
</feature>
<comment type="caution">
    <text evidence="8">The sequence shown here is derived from an EMBL/GenBank/DDBJ whole genome shotgun (WGS) entry which is preliminary data.</text>
</comment>
<evidence type="ECO:0000256" key="7">
    <source>
        <dbReference type="SAM" id="SignalP"/>
    </source>
</evidence>
<evidence type="ECO:0000256" key="5">
    <source>
        <dbReference type="SAM" id="MobiDB-lite"/>
    </source>
</evidence>
<feature type="transmembrane region" description="Helical" evidence="6">
    <location>
        <begin position="392"/>
        <end position="414"/>
    </location>
</feature>
<evidence type="ECO:0000256" key="2">
    <source>
        <dbReference type="ARBA" id="ARBA00022692"/>
    </source>
</evidence>
<dbReference type="EMBL" id="SPUK01000003">
    <property type="protein sequence ID" value="TQV98230.1"/>
    <property type="molecule type" value="Genomic_DNA"/>
</dbReference>
<feature type="compositionally biased region" description="Polar residues" evidence="5">
    <location>
        <begin position="362"/>
        <end position="372"/>
    </location>
</feature>
<keyword evidence="3 6" id="KW-1133">Transmembrane helix</keyword>
<dbReference type="STRING" id="43265.A0A545V939"/>
<feature type="transmembrane region" description="Helical" evidence="6">
    <location>
        <begin position="463"/>
        <end position="485"/>
    </location>
</feature>
<keyword evidence="9" id="KW-1185">Reference proteome</keyword>
<dbReference type="PANTHER" id="PTHR11040">
    <property type="entry name" value="ZINC/IRON TRANSPORTER"/>
    <property type="match status" value="1"/>
</dbReference>
<reference evidence="8 9" key="1">
    <citation type="journal article" date="2019" name="Appl. Microbiol. Biotechnol.">
        <title>Genome sequence of Isaria javanica and comparative genome analysis insights into family S53 peptidase evolution in fungal entomopathogens.</title>
        <authorList>
            <person name="Lin R."/>
            <person name="Zhang X."/>
            <person name="Xin B."/>
            <person name="Zou M."/>
            <person name="Gao Y."/>
            <person name="Qin F."/>
            <person name="Hu Q."/>
            <person name="Xie B."/>
            <person name="Cheng X."/>
        </authorList>
    </citation>
    <scope>NUCLEOTIDE SEQUENCE [LARGE SCALE GENOMIC DNA]</scope>
    <source>
        <strain evidence="8 9">IJ1G</strain>
    </source>
</reference>
<sequence length="489" mass="50833">MLCKTLTSAALWAAAVSAASYPVRTPAPDPAVAARATTPSVTAVTDCHLHGAAELYCVNGATEYLMQTTPTQTTDLPASFTGCHAHGKDLYCFGPDGDDILAQAEGGEEGSEPAAGDKDHTGEGGGNVHCHSHAGVEHCVGEGGEGDSKPKCDAPKRDYNVGLRVGLLFAILATSALGVFGPLFLQRAMGKHLSLLFTFLKQFGTGIVISTAFVHLYTHASLMFNNKCLGDLGYESVTSAIVIAGLFISFTVEYIGHRIVLAKEKSVAALSMEEKSKSVFSAEVVTILVLEAGILFHSLLIGLTLVVAADQYFITLFVVILFHQIFEGLALGTRIATIGTNRDVHHHADGHHNGSAVDAGQPSPSQVGPATSHTALLPQQTTGLSLRKKMGLASLFAFVTPLGMAIGIGVLNSFNGNNPSTIIAIGTLDALSAGILVWVGVVEMWAGDWMLGSHGKKAELADAGPLTVGVAGLGLVGGLVVMSVLGKWA</sequence>
<feature type="transmembrane region" description="Helical" evidence="6">
    <location>
        <begin position="312"/>
        <end position="332"/>
    </location>
</feature>
<dbReference type="GO" id="GO:0005886">
    <property type="term" value="C:plasma membrane"/>
    <property type="evidence" value="ECO:0007669"/>
    <property type="project" value="TreeGrafter"/>
</dbReference>
<organism evidence="8 9">
    <name type="scientific">Cordyceps javanica</name>
    <dbReference type="NCBI Taxonomy" id="43265"/>
    <lineage>
        <taxon>Eukaryota</taxon>
        <taxon>Fungi</taxon>
        <taxon>Dikarya</taxon>
        <taxon>Ascomycota</taxon>
        <taxon>Pezizomycotina</taxon>
        <taxon>Sordariomycetes</taxon>
        <taxon>Hypocreomycetidae</taxon>
        <taxon>Hypocreales</taxon>
        <taxon>Cordycipitaceae</taxon>
        <taxon>Cordyceps</taxon>
    </lineage>
</organism>
<comment type="subcellular location">
    <subcellularLocation>
        <location evidence="1">Membrane</location>
        <topology evidence="1">Multi-pass membrane protein</topology>
    </subcellularLocation>
</comment>
<feature type="transmembrane region" description="Helical" evidence="6">
    <location>
        <begin position="284"/>
        <end position="306"/>
    </location>
</feature>
<evidence type="ECO:0000313" key="8">
    <source>
        <dbReference type="EMBL" id="TQV98230.1"/>
    </source>
</evidence>
<feature type="region of interest" description="Disordered" evidence="5">
    <location>
        <begin position="347"/>
        <end position="372"/>
    </location>
</feature>
<feature type="signal peptide" evidence="7">
    <location>
        <begin position="1"/>
        <end position="18"/>
    </location>
</feature>
<evidence type="ECO:0000256" key="3">
    <source>
        <dbReference type="ARBA" id="ARBA00022989"/>
    </source>
</evidence>
<keyword evidence="2 6" id="KW-0812">Transmembrane</keyword>
<dbReference type="GO" id="GO:0005385">
    <property type="term" value="F:zinc ion transmembrane transporter activity"/>
    <property type="evidence" value="ECO:0007669"/>
    <property type="project" value="TreeGrafter"/>
</dbReference>
<evidence type="ECO:0000256" key="1">
    <source>
        <dbReference type="ARBA" id="ARBA00004141"/>
    </source>
</evidence>
<proteinExistence type="predicted"/>
<evidence type="ECO:0000256" key="6">
    <source>
        <dbReference type="SAM" id="Phobius"/>
    </source>
</evidence>
<dbReference type="AlphaFoldDB" id="A0A545V939"/>
<dbReference type="InterPro" id="IPR003689">
    <property type="entry name" value="ZIP"/>
</dbReference>
<feature type="chain" id="PRO_5021780104" evidence="7">
    <location>
        <begin position="19"/>
        <end position="489"/>
    </location>
</feature>
<feature type="region of interest" description="Disordered" evidence="5">
    <location>
        <begin position="102"/>
        <end position="127"/>
    </location>
</feature>
<feature type="transmembrane region" description="Helical" evidence="6">
    <location>
        <begin position="161"/>
        <end position="183"/>
    </location>
</feature>
<keyword evidence="7" id="KW-0732">Signal</keyword>
<feature type="transmembrane region" description="Helical" evidence="6">
    <location>
        <begin position="237"/>
        <end position="256"/>
    </location>
</feature>
<gene>
    <name evidence="8" type="ORF">IF1G_02310</name>
</gene>
<name>A0A545V939_9HYPO</name>
<evidence type="ECO:0000256" key="4">
    <source>
        <dbReference type="ARBA" id="ARBA00023136"/>
    </source>
</evidence>
<dbReference type="Proteomes" id="UP000315783">
    <property type="component" value="Unassembled WGS sequence"/>
</dbReference>